<dbReference type="EMBL" id="GGEC01008212">
    <property type="protein sequence ID" value="MBW88695.1"/>
    <property type="molecule type" value="Transcribed_RNA"/>
</dbReference>
<sequence length="70" mass="8166">MKNQFIFLLNHLFPKIKKIIAFLKKSVHICMAMNAATCFHEWLSISWGRSGSKLFNLHMITPKFNSGNRK</sequence>
<reference evidence="1" key="1">
    <citation type="submission" date="2018-02" db="EMBL/GenBank/DDBJ databases">
        <title>Rhizophora mucronata_Transcriptome.</title>
        <authorList>
            <person name="Meera S.P."/>
            <person name="Sreeshan A."/>
            <person name="Augustine A."/>
        </authorList>
    </citation>
    <scope>NUCLEOTIDE SEQUENCE</scope>
    <source>
        <tissue evidence="1">Leaf</tissue>
    </source>
</reference>
<protein>
    <submittedName>
        <fullName evidence="1">Uncharacterized protein</fullName>
    </submittedName>
</protein>
<dbReference type="EMBL" id="GGEC01008211">
    <property type="protein sequence ID" value="MBW88694.1"/>
    <property type="molecule type" value="Transcribed_RNA"/>
</dbReference>
<evidence type="ECO:0000313" key="1">
    <source>
        <dbReference type="EMBL" id="MBW88695.1"/>
    </source>
</evidence>
<organism evidence="1">
    <name type="scientific">Rhizophora mucronata</name>
    <name type="common">Asiatic mangrove</name>
    <dbReference type="NCBI Taxonomy" id="61149"/>
    <lineage>
        <taxon>Eukaryota</taxon>
        <taxon>Viridiplantae</taxon>
        <taxon>Streptophyta</taxon>
        <taxon>Embryophyta</taxon>
        <taxon>Tracheophyta</taxon>
        <taxon>Spermatophyta</taxon>
        <taxon>Magnoliopsida</taxon>
        <taxon>eudicotyledons</taxon>
        <taxon>Gunneridae</taxon>
        <taxon>Pentapetalae</taxon>
        <taxon>rosids</taxon>
        <taxon>fabids</taxon>
        <taxon>Malpighiales</taxon>
        <taxon>Rhizophoraceae</taxon>
        <taxon>Rhizophora</taxon>
    </lineage>
</organism>
<name>A0A2P2J5F3_RHIMU</name>
<proteinExistence type="predicted"/>
<accession>A0A2P2J5F3</accession>
<dbReference type="AlphaFoldDB" id="A0A2P2J5F3"/>